<evidence type="ECO:0000313" key="1">
    <source>
        <dbReference type="EMBL" id="KAI7750296.1"/>
    </source>
</evidence>
<accession>A0AAD5GRW2</accession>
<name>A0AAD5GRW2_AMBAR</name>
<dbReference type="AlphaFoldDB" id="A0AAD5GRW2"/>
<comment type="caution">
    <text evidence="1">The sequence shown here is derived from an EMBL/GenBank/DDBJ whole genome shotgun (WGS) entry which is preliminary data.</text>
</comment>
<organism evidence="1 2">
    <name type="scientific">Ambrosia artemisiifolia</name>
    <name type="common">Common ragweed</name>
    <dbReference type="NCBI Taxonomy" id="4212"/>
    <lineage>
        <taxon>Eukaryota</taxon>
        <taxon>Viridiplantae</taxon>
        <taxon>Streptophyta</taxon>
        <taxon>Embryophyta</taxon>
        <taxon>Tracheophyta</taxon>
        <taxon>Spermatophyta</taxon>
        <taxon>Magnoliopsida</taxon>
        <taxon>eudicotyledons</taxon>
        <taxon>Gunneridae</taxon>
        <taxon>Pentapetalae</taxon>
        <taxon>asterids</taxon>
        <taxon>campanulids</taxon>
        <taxon>Asterales</taxon>
        <taxon>Asteraceae</taxon>
        <taxon>Asteroideae</taxon>
        <taxon>Heliantheae alliance</taxon>
        <taxon>Heliantheae</taxon>
        <taxon>Ambrosia</taxon>
    </lineage>
</organism>
<gene>
    <name evidence="1" type="ORF">M8C21_005817</name>
</gene>
<proteinExistence type="predicted"/>
<evidence type="ECO:0000313" key="2">
    <source>
        <dbReference type="Proteomes" id="UP001206925"/>
    </source>
</evidence>
<protein>
    <submittedName>
        <fullName evidence="1">Uncharacterized protein</fullName>
    </submittedName>
</protein>
<dbReference type="Proteomes" id="UP001206925">
    <property type="component" value="Unassembled WGS sequence"/>
</dbReference>
<keyword evidence="2" id="KW-1185">Reference proteome</keyword>
<dbReference type="EMBL" id="JAMZMK010006168">
    <property type="protein sequence ID" value="KAI7750296.1"/>
    <property type="molecule type" value="Genomic_DNA"/>
</dbReference>
<sequence>MKFKWLSYVWCGPAVSS</sequence>
<reference evidence="1" key="1">
    <citation type="submission" date="2022-06" db="EMBL/GenBank/DDBJ databases">
        <title>Uncovering the hologenomic basis of an extraordinary plant invasion.</title>
        <authorList>
            <person name="Bieker V.C."/>
            <person name="Martin M.D."/>
            <person name="Gilbert T."/>
            <person name="Hodgins K."/>
            <person name="Battlay P."/>
            <person name="Petersen B."/>
            <person name="Wilson J."/>
        </authorList>
    </citation>
    <scope>NUCLEOTIDE SEQUENCE</scope>
    <source>
        <strain evidence="1">AA19_3_7</strain>
        <tissue evidence="1">Leaf</tissue>
    </source>
</reference>